<protein>
    <submittedName>
        <fullName evidence="2">Uncharacterized protein</fullName>
    </submittedName>
</protein>
<dbReference type="Proteomes" id="UP001202117">
    <property type="component" value="Unassembled WGS sequence"/>
</dbReference>
<name>A0ABS9RUH5_9GAMM</name>
<evidence type="ECO:0000313" key="3">
    <source>
        <dbReference type="Proteomes" id="UP001202117"/>
    </source>
</evidence>
<accession>A0ABS9RUH5</accession>
<organism evidence="2 3">
    <name type="scientific">Halomonas flagellata</name>
    <dbReference type="NCBI Taxonomy" id="2920385"/>
    <lineage>
        <taxon>Bacteria</taxon>
        <taxon>Pseudomonadati</taxon>
        <taxon>Pseudomonadota</taxon>
        <taxon>Gammaproteobacteria</taxon>
        <taxon>Oceanospirillales</taxon>
        <taxon>Halomonadaceae</taxon>
        <taxon>Halomonas</taxon>
    </lineage>
</organism>
<feature type="compositionally biased region" description="Basic and acidic residues" evidence="1">
    <location>
        <begin position="90"/>
        <end position="99"/>
    </location>
</feature>
<gene>
    <name evidence="2" type="ORF">MKP05_10000</name>
</gene>
<evidence type="ECO:0000313" key="2">
    <source>
        <dbReference type="EMBL" id="MCH4563462.1"/>
    </source>
</evidence>
<feature type="region of interest" description="Disordered" evidence="1">
    <location>
        <begin position="86"/>
        <end position="105"/>
    </location>
</feature>
<comment type="caution">
    <text evidence="2">The sequence shown here is derived from an EMBL/GenBank/DDBJ whole genome shotgun (WGS) entry which is preliminary data.</text>
</comment>
<evidence type="ECO:0000256" key="1">
    <source>
        <dbReference type="SAM" id="MobiDB-lite"/>
    </source>
</evidence>
<proteinExistence type="predicted"/>
<keyword evidence="3" id="KW-1185">Reference proteome</keyword>
<sequence length="305" mass="34463">MTNITGDNVRLLGTKILKPITEGYVLTRHPEENIFGSYPILPGETTEVHSDFWVIPPKRKEGEDFKTSVVLIDQYGNEHKIKNVVFTGPKPKEPKKEETPSEPIHSITDPIEKEIAAVLKAEANRYKECGRRVGGLGSIQTTIQGKSYKGVGTEWREADSPKNQTITEDESTIQISSDNAQALLNLYQKIKTDERKERYFSALFKRLDKNTEYAPVGYLILFVSFSLGELDAVLNGAVKNLQGDKAYGFSDFLRLLDSLLKFRHSSFSSENLDSIEQFLADVKEHSFRIEERLAAIRAYRLSENG</sequence>
<reference evidence="2 3" key="1">
    <citation type="submission" date="2022-02" db="EMBL/GenBank/DDBJ databases">
        <title>Halomonas fukangensis sp. nov., a halophilic bacterium isolated from a bulk soil of Kalidium foliatum at Fukang.</title>
        <authorList>
            <person name="Huang Y."/>
        </authorList>
    </citation>
    <scope>NUCLEOTIDE SEQUENCE [LARGE SCALE GENOMIC DNA]</scope>
    <source>
        <strain evidence="2 3">EGI 63088</strain>
    </source>
</reference>
<dbReference type="EMBL" id="JAKVPY010000009">
    <property type="protein sequence ID" value="MCH4563462.1"/>
    <property type="molecule type" value="Genomic_DNA"/>
</dbReference>